<dbReference type="InterPro" id="IPR017142">
    <property type="entry name" value="Nitric_oxide_synthase_Oase-su"/>
</dbReference>
<keyword evidence="15" id="KW-1185">Reference proteome</keyword>
<dbReference type="SUPFAM" id="SSF56512">
    <property type="entry name" value="Nitric oxide (NO) synthase oxygenase domain"/>
    <property type="match status" value="1"/>
</dbReference>
<gene>
    <name evidence="14" type="ORF">J2S05_003142</name>
</gene>
<keyword evidence="12" id="KW-0175">Coiled coil</keyword>
<feature type="domain" description="Nitric oxide synthase (NOS)" evidence="13">
    <location>
        <begin position="4"/>
        <end position="362"/>
    </location>
</feature>
<reference evidence="14 15" key="1">
    <citation type="submission" date="2023-07" db="EMBL/GenBank/DDBJ databases">
        <title>Genomic Encyclopedia of Type Strains, Phase IV (KMG-IV): sequencing the most valuable type-strain genomes for metagenomic binning, comparative biology and taxonomic classification.</title>
        <authorList>
            <person name="Goeker M."/>
        </authorList>
    </citation>
    <scope>NUCLEOTIDE SEQUENCE [LARGE SCALE GENOMIC DNA]</scope>
    <source>
        <strain evidence="14 15">DSM 19154</strain>
    </source>
</reference>
<evidence type="ECO:0000256" key="8">
    <source>
        <dbReference type="ARBA" id="ARBA00023002"/>
    </source>
</evidence>
<sequence>MSEANEIYEQAEEFLIQCYSELEKSREELINRLAKVKQEISETRTYTHTYEELVHGARMAWRNSNRCIGRFFWETLKVIDARHLQDEDSIANVLFDHIQKATNGGNVVPYLTALNPNHNDGDIRIWNHQLIRYAGYEENDGTVIGDPASLTFTKACETLGWKGKGGQFDILPLVIQIGENTPKLFPIPHDLIVEVPLTHPTESAFEALNLKWYAVPIISDMKLVIGGVEYLAAPFNGWYMGTEIGARNLADSDRYNMLPKVADVFNLNTTREYTLWRDESLIELNKAVLYSFKEAGVSIVDHHTAAKQFERFEKREQDANRDVTGKWSWLIPPISPATTHIFRKSYKDQKVLPNYLYQQAPYE</sequence>
<dbReference type="Pfam" id="PF02898">
    <property type="entry name" value="NO_synthase"/>
    <property type="match status" value="1"/>
</dbReference>
<dbReference type="EC" id="1.14.14.47" evidence="4 11"/>
<evidence type="ECO:0000256" key="3">
    <source>
        <dbReference type="ARBA" id="ARBA00005411"/>
    </source>
</evidence>
<dbReference type="PIRSF" id="PIRSF037219">
    <property type="entry name" value="NOS_oxygenase"/>
    <property type="match status" value="1"/>
</dbReference>
<evidence type="ECO:0000313" key="14">
    <source>
        <dbReference type="EMBL" id="MDQ0208331.1"/>
    </source>
</evidence>
<dbReference type="InterPro" id="IPR004030">
    <property type="entry name" value="NOS_N"/>
</dbReference>
<dbReference type="GO" id="GO:0016491">
    <property type="term" value="F:oxidoreductase activity"/>
    <property type="evidence" value="ECO:0007669"/>
    <property type="project" value="UniProtKB-KW"/>
</dbReference>
<dbReference type="Gene3D" id="3.90.340.10">
    <property type="entry name" value="Nitric Oxide Synthase, Chain A, domain 1"/>
    <property type="match status" value="1"/>
</dbReference>
<dbReference type="PANTHER" id="PTHR43410">
    <property type="entry name" value="NITRIC OXIDE SYNTHASE OXYGENASE"/>
    <property type="match status" value="1"/>
</dbReference>
<dbReference type="PANTHER" id="PTHR43410:SF1">
    <property type="entry name" value="NITRIC OXIDE SYNTHASE"/>
    <property type="match status" value="1"/>
</dbReference>
<comment type="catalytic activity">
    <reaction evidence="10">
        <text>3 reduced [flavodoxin] + 2 L-arginine + 4 O2 = 3 oxidized [flavodoxin] + 2 L-citrulline + 2 nitric oxide + 4 H2O + 5 H(+)</text>
        <dbReference type="Rhea" id="RHEA:52324"/>
        <dbReference type="Rhea" id="RHEA-COMP:10622"/>
        <dbReference type="Rhea" id="RHEA-COMP:10623"/>
        <dbReference type="ChEBI" id="CHEBI:15377"/>
        <dbReference type="ChEBI" id="CHEBI:15378"/>
        <dbReference type="ChEBI" id="CHEBI:15379"/>
        <dbReference type="ChEBI" id="CHEBI:16480"/>
        <dbReference type="ChEBI" id="CHEBI:32682"/>
        <dbReference type="ChEBI" id="CHEBI:57618"/>
        <dbReference type="ChEBI" id="CHEBI:57743"/>
        <dbReference type="ChEBI" id="CHEBI:58210"/>
        <dbReference type="EC" id="1.14.14.47"/>
    </reaction>
</comment>
<accession>A0ABT9YKR7</accession>
<evidence type="ECO:0000256" key="11">
    <source>
        <dbReference type="PIRNR" id="PIRNR037219"/>
    </source>
</evidence>
<dbReference type="EMBL" id="JAUSUA010000005">
    <property type="protein sequence ID" value="MDQ0208331.1"/>
    <property type="molecule type" value="Genomic_DNA"/>
</dbReference>
<dbReference type="InterPro" id="IPR044943">
    <property type="entry name" value="NOS_dom_1"/>
</dbReference>
<keyword evidence="6 11" id="KW-0349">Heme</keyword>
<comment type="caution">
    <text evidence="14">The sequence shown here is derived from an EMBL/GenBank/DDBJ whole genome shotgun (WGS) entry which is preliminary data.</text>
</comment>
<evidence type="ECO:0000256" key="5">
    <source>
        <dbReference type="ARBA" id="ARBA00018859"/>
    </source>
</evidence>
<comment type="subunit">
    <text evidence="11">Homodimer.</text>
</comment>
<protein>
    <recommendedName>
        <fullName evidence="5 11">Nitric oxide synthase oxygenase</fullName>
        <ecNumber evidence="4 11">1.14.14.47</ecNumber>
    </recommendedName>
</protein>
<organism evidence="14 15">
    <name type="scientific">Alkalicoccobacillus murimartini</name>
    <dbReference type="NCBI Taxonomy" id="171685"/>
    <lineage>
        <taxon>Bacteria</taxon>
        <taxon>Bacillati</taxon>
        <taxon>Bacillota</taxon>
        <taxon>Bacilli</taxon>
        <taxon>Bacillales</taxon>
        <taxon>Bacillaceae</taxon>
        <taxon>Alkalicoccobacillus</taxon>
    </lineage>
</organism>
<dbReference type="Gene3D" id="3.90.1230.10">
    <property type="entry name" value="Nitric Oxide Synthase, Chain A, domain 3"/>
    <property type="match status" value="1"/>
</dbReference>
<name>A0ABT9YKR7_9BACI</name>
<dbReference type="InterPro" id="IPR050607">
    <property type="entry name" value="NOS"/>
</dbReference>
<evidence type="ECO:0000256" key="6">
    <source>
        <dbReference type="ARBA" id="ARBA00022617"/>
    </source>
</evidence>
<dbReference type="Proteomes" id="UP001225034">
    <property type="component" value="Unassembled WGS sequence"/>
</dbReference>
<feature type="coiled-coil region" evidence="12">
    <location>
        <begin position="19"/>
        <end position="46"/>
    </location>
</feature>
<evidence type="ECO:0000256" key="10">
    <source>
        <dbReference type="ARBA" id="ARBA00048713"/>
    </source>
</evidence>
<dbReference type="Gene3D" id="3.90.440.10">
    <property type="entry name" value="Nitric Oxide Synthase,Heme Domain,Chain A domain 2"/>
    <property type="match status" value="1"/>
</dbReference>
<comment type="function">
    <text evidence="2 11">Catalyzes the production of nitric oxide.</text>
</comment>
<evidence type="ECO:0000256" key="7">
    <source>
        <dbReference type="ARBA" id="ARBA00022723"/>
    </source>
</evidence>
<keyword evidence="9 11" id="KW-0408">Iron</keyword>
<dbReference type="InterPro" id="IPR036119">
    <property type="entry name" value="NOS_N_sf"/>
</dbReference>
<dbReference type="InterPro" id="IPR044944">
    <property type="entry name" value="NOS_dom_3"/>
</dbReference>
<evidence type="ECO:0000313" key="15">
    <source>
        <dbReference type="Proteomes" id="UP001225034"/>
    </source>
</evidence>
<evidence type="ECO:0000256" key="1">
    <source>
        <dbReference type="ARBA" id="ARBA00001971"/>
    </source>
</evidence>
<dbReference type="CDD" id="cd00794">
    <property type="entry name" value="NOS_oxygenase_prok"/>
    <property type="match status" value="1"/>
</dbReference>
<evidence type="ECO:0000259" key="13">
    <source>
        <dbReference type="Pfam" id="PF02898"/>
    </source>
</evidence>
<evidence type="ECO:0000256" key="9">
    <source>
        <dbReference type="ARBA" id="ARBA00023004"/>
    </source>
</evidence>
<evidence type="ECO:0000256" key="4">
    <source>
        <dbReference type="ARBA" id="ARBA00012735"/>
    </source>
</evidence>
<proteinExistence type="inferred from homology"/>
<dbReference type="InterPro" id="IPR044940">
    <property type="entry name" value="NOS_dom_2"/>
</dbReference>
<dbReference type="RefSeq" id="WP_306984320.1">
    <property type="nucleotide sequence ID" value="NZ_JAUSUA010000005.1"/>
</dbReference>
<evidence type="ECO:0000256" key="12">
    <source>
        <dbReference type="SAM" id="Coils"/>
    </source>
</evidence>
<comment type="miscellaneous">
    <text evidence="11">This protein is similar to the oxygenase domain of eukaryotic nitric oxide synthases but lacks the reductase domain which, in eukaryotes, is responsible for transfer of electrons to the ferric heme during nitric oxide synthesis.</text>
</comment>
<evidence type="ECO:0000256" key="2">
    <source>
        <dbReference type="ARBA" id="ARBA00002642"/>
    </source>
</evidence>
<comment type="similarity">
    <text evidence="3 11">Belongs to the NOS family. Bacterial NOS oxygenase subfamily.</text>
</comment>
<keyword evidence="8 11" id="KW-0560">Oxidoreductase</keyword>
<comment type="cofactor">
    <cofactor evidence="1 11">
        <name>heme</name>
        <dbReference type="ChEBI" id="CHEBI:30413"/>
    </cofactor>
</comment>
<keyword evidence="7 11" id="KW-0479">Metal-binding</keyword>